<gene>
    <name evidence="3" type="ORF">CA13_33320</name>
</gene>
<dbReference type="EMBL" id="SJPJ01000001">
    <property type="protein sequence ID" value="TWT81877.1"/>
    <property type="molecule type" value="Genomic_DNA"/>
</dbReference>
<name>A0A5C5Z4E6_9BACT</name>
<comment type="caution">
    <text evidence="3">The sequence shown here is derived from an EMBL/GenBank/DDBJ whole genome shotgun (WGS) entry which is preliminary data.</text>
</comment>
<evidence type="ECO:0000256" key="2">
    <source>
        <dbReference type="SAM" id="SignalP"/>
    </source>
</evidence>
<feature type="chain" id="PRO_5023136043" description="DUF3352 domain-containing protein" evidence="2">
    <location>
        <begin position="29"/>
        <end position="622"/>
    </location>
</feature>
<dbReference type="OrthoDB" id="253793at2"/>
<dbReference type="Proteomes" id="UP000315010">
    <property type="component" value="Unassembled WGS sequence"/>
</dbReference>
<dbReference type="AlphaFoldDB" id="A0A5C5Z4E6"/>
<evidence type="ECO:0000313" key="3">
    <source>
        <dbReference type="EMBL" id="TWT81877.1"/>
    </source>
</evidence>
<keyword evidence="2" id="KW-0732">Signal</keyword>
<proteinExistence type="predicted"/>
<accession>A0A5C5Z4E6</accession>
<evidence type="ECO:0000256" key="1">
    <source>
        <dbReference type="SAM" id="MobiDB-lite"/>
    </source>
</evidence>
<feature type="region of interest" description="Disordered" evidence="1">
    <location>
        <begin position="115"/>
        <end position="137"/>
    </location>
</feature>
<protein>
    <recommendedName>
        <fullName evidence="5">DUF3352 domain-containing protein</fullName>
    </recommendedName>
</protein>
<evidence type="ECO:0000313" key="4">
    <source>
        <dbReference type="Proteomes" id="UP000315010"/>
    </source>
</evidence>
<evidence type="ECO:0008006" key="5">
    <source>
        <dbReference type="Google" id="ProtNLM"/>
    </source>
</evidence>
<sequence length="622" mass="69431" precursor="true">MQTLPLRPLFFAAFATLGFAFSSASALAEEADVPGAPHLIPEDTLLYLRIDNADKLREGMKDSSLGKMLDDPQLKPFAGDIYQTLSDLFAEISDEVGVSLDDLLAIPSGQVAAAMMPGNLPDEESSNAKQADDDDSEEAIRRRIAQKRREQNSLAGLFIVDAGDHVSELRTIVERLEKRLIESGYVRRASQIEKVDLVRLLPPRSGRPEIEFFEHQETIVFGIGHLTASKVLDHWLERSEERTLADSANFGNVMSRCVGAESTRPQMTFYADPYHVIERLVKRGGAGAFVWPMLEDLGLSKIRGIGGSSFRGGETFEDINHLHILIDTPRDGFFGVLRPETGKITPPDWVPDDVTAYSTVHWDFAKAYENLDKIIAKFQGEEPLKRFVEDPLEKAARLNVKADVIENLTGRYASATWLEPPVKLNSQVVAYGFELNDPEVAKSAIARFREVKPEALKVDTVSGIVVYSPTRVRRNMPKGFRQPTPGFAIVDNWLLLSDSRPMLERAVKAKQGGLPRLAEEPDFDLVASELGGKLDGEKPFMISFVRGAEHLRLLYELAKSEDSRAFLRRRGENNVVARQFAELLQRNQLPPYDEFEKYFAPGGIFGYNEPSGIHFGAFNLKP</sequence>
<reference evidence="3 4" key="1">
    <citation type="submission" date="2019-02" db="EMBL/GenBank/DDBJ databases">
        <title>Deep-cultivation of Planctomycetes and their phenomic and genomic characterization uncovers novel biology.</title>
        <authorList>
            <person name="Wiegand S."/>
            <person name="Jogler M."/>
            <person name="Boedeker C."/>
            <person name="Pinto D."/>
            <person name="Vollmers J."/>
            <person name="Rivas-Marin E."/>
            <person name="Kohn T."/>
            <person name="Peeters S.H."/>
            <person name="Heuer A."/>
            <person name="Rast P."/>
            <person name="Oberbeckmann S."/>
            <person name="Bunk B."/>
            <person name="Jeske O."/>
            <person name="Meyerdierks A."/>
            <person name="Storesund J.E."/>
            <person name="Kallscheuer N."/>
            <person name="Luecker S."/>
            <person name="Lage O.M."/>
            <person name="Pohl T."/>
            <person name="Merkel B.J."/>
            <person name="Hornburger P."/>
            <person name="Mueller R.-W."/>
            <person name="Bruemmer F."/>
            <person name="Labrenz M."/>
            <person name="Spormann A.M."/>
            <person name="Op Den Camp H."/>
            <person name="Overmann J."/>
            <person name="Amann R."/>
            <person name="Jetten M.S.M."/>
            <person name="Mascher T."/>
            <person name="Medema M.H."/>
            <person name="Devos D.P."/>
            <person name="Kaster A.-K."/>
            <person name="Ovreas L."/>
            <person name="Rohde M."/>
            <person name="Galperin M.Y."/>
            <person name="Jogler C."/>
        </authorList>
    </citation>
    <scope>NUCLEOTIDE SEQUENCE [LARGE SCALE GENOMIC DNA]</scope>
    <source>
        <strain evidence="3 4">CA13</strain>
    </source>
</reference>
<dbReference type="RefSeq" id="WP_146398038.1">
    <property type="nucleotide sequence ID" value="NZ_SJPJ01000001.1"/>
</dbReference>
<feature type="signal peptide" evidence="2">
    <location>
        <begin position="1"/>
        <end position="28"/>
    </location>
</feature>
<organism evidence="3 4">
    <name type="scientific">Novipirellula herctigrandis</name>
    <dbReference type="NCBI Taxonomy" id="2527986"/>
    <lineage>
        <taxon>Bacteria</taxon>
        <taxon>Pseudomonadati</taxon>
        <taxon>Planctomycetota</taxon>
        <taxon>Planctomycetia</taxon>
        <taxon>Pirellulales</taxon>
        <taxon>Pirellulaceae</taxon>
        <taxon>Novipirellula</taxon>
    </lineage>
</organism>
<keyword evidence="4" id="KW-1185">Reference proteome</keyword>